<keyword evidence="3" id="KW-1185">Reference proteome</keyword>
<dbReference type="InterPro" id="IPR003386">
    <property type="entry name" value="LACT/PDAT_acylTrfase"/>
</dbReference>
<dbReference type="GO" id="GO:0008374">
    <property type="term" value="F:O-acyltransferase activity"/>
    <property type="evidence" value="ECO:0007669"/>
    <property type="project" value="InterPro"/>
</dbReference>
<dbReference type="EMBL" id="CAUYUE010000005">
    <property type="protein sequence ID" value="CAK0771616.1"/>
    <property type="molecule type" value="Genomic_DNA"/>
</dbReference>
<name>A0AAV1I4B9_9CHLO</name>
<accession>A0AAV1I4B9</accession>
<reference evidence="2 3" key="1">
    <citation type="submission" date="2023-10" db="EMBL/GenBank/DDBJ databases">
        <authorList>
            <person name="Maclean D."/>
            <person name="Macfadyen A."/>
        </authorList>
    </citation>
    <scope>NUCLEOTIDE SEQUENCE [LARGE SCALE GENOMIC DNA]</scope>
</reference>
<comment type="caution">
    <text evidence="2">The sequence shown here is derived from an EMBL/GenBank/DDBJ whole genome shotgun (WGS) entry which is preliminary data.</text>
</comment>
<dbReference type="Pfam" id="PF02450">
    <property type="entry name" value="LCAT"/>
    <property type="match status" value="2"/>
</dbReference>
<organism evidence="2 3">
    <name type="scientific">Coccomyxa viridis</name>
    <dbReference type="NCBI Taxonomy" id="1274662"/>
    <lineage>
        <taxon>Eukaryota</taxon>
        <taxon>Viridiplantae</taxon>
        <taxon>Chlorophyta</taxon>
        <taxon>core chlorophytes</taxon>
        <taxon>Trebouxiophyceae</taxon>
        <taxon>Trebouxiophyceae incertae sedis</taxon>
        <taxon>Coccomyxaceae</taxon>
        <taxon>Coccomyxa</taxon>
    </lineage>
</organism>
<dbReference type="GO" id="GO:0006629">
    <property type="term" value="P:lipid metabolic process"/>
    <property type="evidence" value="ECO:0007669"/>
    <property type="project" value="InterPro"/>
</dbReference>
<dbReference type="Proteomes" id="UP001314263">
    <property type="component" value="Unassembled WGS sequence"/>
</dbReference>
<proteinExistence type="predicted"/>
<keyword evidence="1" id="KW-0732">Signal</keyword>
<feature type="chain" id="PRO_5043684837" evidence="1">
    <location>
        <begin position="23"/>
        <end position="443"/>
    </location>
</feature>
<evidence type="ECO:0000313" key="3">
    <source>
        <dbReference type="Proteomes" id="UP001314263"/>
    </source>
</evidence>
<evidence type="ECO:0000313" key="2">
    <source>
        <dbReference type="EMBL" id="CAK0771616.1"/>
    </source>
</evidence>
<dbReference type="AlphaFoldDB" id="A0AAV1I4B9"/>
<dbReference type="Gene3D" id="3.40.50.1820">
    <property type="entry name" value="alpha/beta hydrolase"/>
    <property type="match status" value="1"/>
</dbReference>
<gene>
    <name evidence="2" type="ORF">CVIRNUC_003878</name>
</gene>
<protein>
    <submittedName>
        <fullName evidence="2">Uncharacterized protein</fullName>
    </submittedName>
</protein>
<sequence length="443" mass="48523">MVPGWIILLVSVLLCSFESTLADPALRSPVILVPGLAGSVLEGKLNRTEAPAWYCAKKTDNFRVLWLSLSEASRPTCLLDELALFYNETTGRYRNQTGVEIRALDFGGLGGVDALDPGLPRLTPLYSGLTKAFKDEGYKERKDLFGAPYDFRLAGDGLEQVGYYKNLTALIEHAVDSNDGRQATIVAHSLGCLVSLYFITQQPSEWLQKHVNSFVAISAPWAGSITALKGSISGDNFDIPVIPQNLLRPVQSTAPSGPWLFPTPDQWMDDVLVTTDEKNYTANDALQLLKDLNLTQQAAVYPKVHDLTYPLLQVDIRVHCLYGTGQDTDEGYVYAVPHFNASAPPPPKEVRTGLGDGTVNLRSLEACTALGETATLKSFHGASHMGILSDDRLIDEVIQIVKGSKSGAWTDLKSRVRKPWGFLQQLWGVDVYRGVSKAASWVL</sequence>
<feature type="signal peptide" evidence="1">
    <location>
        <begin position="1"/>
        <end position="22"/>
    </location>
</feature>
<dbReference type="InterPro" id="IPR029058">
    <property type="entry name" value="AB_hydrolase_fold"/>
</dbReference>
<dbReference type="SUPFAM" id="SSF53474">
    <property type="entry name" value="alpha/beta-Hydrolases"/>
    <property type="match status" value="1"/>
</dbReference>
<evidence type="ECO:0000256" key="1">
    <source>
        <dbReference type="SAM" id="SignalP"/>
    </source>
</evidence>
<dbReference type="PANTHER" id="PTHR11440">
    <property type="entry name" value="LECITHIN-CHOLESTEROL ACYLTRANSFERASE-RELATED"/>
    <property type="match status" value="1"/>
</dbReference>